<evidence type="ECO:0000259" key="2">
    <source>
        <dbReference type="Pfam" id="PF13649"/>
    </source>
</evidence>
<dbReference type="Proteomes" id="UP001152049">
    <property type="component" value="Unassembled WGS sequence"/>
</dbReference>
<dbReference type="CDD" id="cd02440">
    <property type="entry name" value="AdoMet_MTases"/>
    <property type="match status" value="1"/>
</dbReference>
<dbReference type="InterPro" id="IPR029063">
    <property type="entry name" value="SAM-dependent_MTases_sf"/>
</dbReference>
<reference evidence="3" key="1">
    <citation type="submission" date="2022-09" db="EMBL/GenBank/DDBJ databases">
        <title>Fusarium specimens isolated from Avocado Roots.</title>
        <authorList>
            <person name="Stajich J."/>
            <person name="Roper C."/>
            <person name="Heimlech-Rivalta G."/>
        </authorList>
    </citation>
    <scope>NUCLEOTIDE SEQUENCE</scope>
    <source>
        <strain evidence="3">CF00136</strain>
    </source>
</reference>
<dbReference type="SUPFAM" id="SSF53335">
    <property type="entry name" value="S-adenosyl-L-methionine-dependent methyltransferases"/>
    <property type="match status" value="1"/>
</dbReference>
<dbReference type="PANTHER" id="PTHR43591:SF50">
    <property type="entry name" value="METHYLTRANSFERASE DOMAIN-CONTAINING PROTEIN-RELATED"/>
    <property type="match status" value="1"/>
</dbReference>
<accession>A0A9W8RRC1</accession>
<dbReference type="AlphaFoldDB" id="A0A9W8RRC1"/>
<dbReference type="OrthoDB" id="417697at2759"/>
<gene>
    <name evidence="3" type="ORF">NW762_011959</name>
</gene>
<sequence>MSLSAIYTLNIGAKGTEEKRLADQHGDFLALTESLIPLSIRSHLQCLGEAPAIADVGTGTGIWLLDLAKEVPKTARLHGFDVDESKFSTELPLNINLGLANVLEPFPKELLGQYDLVHVRLLMFALKSDQWVTAAKNLLTVLKPGGYLMWDETGFTSWSCVPITESFQKWMATDIRYAQLVGRDPT</sequence>
<comment type="caution">
    <text evidence="3">The sequence shown here is derived from an EMBL/GenBank/DDBJ whole genome shotgun (WGS) entry which is preliminary data.</text>
</comment>
<comment type="similarity">
    <text evidence="1">Belongs to the methyltransferase superfamily. LaeA methyltransferase family.</text>
</comment>
<name>A0A9W8RRC1_9HYPO</name>
<dbReference type="InterPro" id="IPR041698">
    <property type="entry name" value="Methyltransf_25"/>
</dbReference>
<dbReference type="Pfam" id="PF13649">
    <property type="entry name" value="Methyltransf_25"/>
    <property type="match status" value="1"/>
</dbReference>
<organism evidence="3 4">
    <name type="scientific">Fusarium torreyae</name>
    <dbReference type="NCBI Taxonomy" id="1237075"/>
    <lineage>
        <taxon>Eukaryota</taxon>
        <taxon>Fungi</taxon>
        <taxon>Dikarya</taxon>
        <taxon>Ascomycota</taxon>
        <taxon>Pezizomycotina</taxon>
        <taxon>Sordariomycetes</taxon>
        <taxon>Hypocreomycetidae</taxon>
        <taxon>Hypocreales</taxon>
        <taxon>Nectriaceae</taxon>
        <taxon>Fusarium</taxon>
    </lineage>
</organism>
<proteinExistence type="inferred from homology"/>
<protein>
    <recommendedName>
        <fullName evidence="2">Methyltransferase domain-containing protein</fullName>
    </recommendedName>
</protein>
<keyword evidence="4" id="KW-1185">Reference proteome</keyword>
<dbReference type="EMBL" id="JAOQAZ010000031">
    <property type="protein sequence ID" value="KAJ4250148.1"/>
    <property type="molecule type" value="Genomic_DNA"/>
</dbReference>
<feature type="domain" description="Methyltransferase" evidence="2">
    <location>
        <begin position="53"/>
        <end position="146"/>
    </location>
</feature>
<evidence type="ECO:0000256" key="1">
    <source>
        <dbReference type="ARBA" id="ARBA00038158"/>
    </source>
</evidence>
<evidence type="ECO:0000313" key="4">
    <source>
        <dbReference type="Proteomes" id="UP001152049"/>
    </source>
</evidence>
<evidence type="ECO:0000313" key="3">
    <source>
        <dbReference type="EMBL" id="KAJ4250148.1"/>
    </source>
</evidence>
<dbReference type="PANTHER" id="PTHR43591">
    <property type="entry name" value="METHYLTRANSFERASE"/>
    <property type="match status" value="1"/>
</dbReference>
<dbReference type="Gene3D" id="3.40.50.150">
    <property type="entry name" value="Vaccinia Virus protein VP39"/>
    <property type="match status" value="1"/>
</dbReference>